<dbReference type="RefSeq" id="WP_106309670.1">
    <property type="nucleotide sequence ID" value="NZ_PVWO01000356.1"/>
</dbReference>
<protein>
    <recommendedName>
        <fullName evidence="3">PadR family transcriptional regulator</fullName>
    </recommendedName>
</protein>
<dbReference type="Proteomes" id="UP000238937">
    <property type="component" value="Unassembled WGS sequence"/>
</dbReference>
<evidence type="ECO:0008006" key="3">
    <source>
        <dbReference type="Google" id="ProtNLM"/>
    </source>
</evidence>
<evidence type="ECO:0000313" key="2">
    <source>
        <dbReference type="Proteomes" id="UP000238937"/>
    </source>
</evidence>
<comment type="caution">
    <text evidence="1">The sequence shown here is derived from an EMBL/GenBank/DDBJ whole genome shotgun (WGS) entry which is preliminary data.</text>
</comment>
<organism evidence="1 2">
    <name type="scientific">Chamaesiphon polymorphus CCALA 037</name>
    <dbReference type="NCBI Taxonomy" id="2107692"/>
    <lineage>
        <taxon>Bacteria</taxon>
        <taxon>Bacillati</taxon>
        <taxon>Cyanobacteriota</taxon>
        <taxon>Cyanophyceae</taxon>
        <taxon>Gomontiellales</taxon>
        <taxon>Chamaesiphonaceae</taxon>
        <taxon>Chamaesiphon</taxon>
    </lineage>
</organism>
<dbReference type="AlphaFoldDB" id="A0A2T1G2M9"/>
<gene>
    <name evidence="1" type="ORF">C7B77_21525</name>
</gene>
<sequence length="137" mass="15666">MAQLNNSDRDLKHLKDRISRMSFEEITSLNQQALITLLFIYSNGVNEYSDKDIEMYPGLAEQNRIVHETVGDYLILDLLRCSGYIEGESGRQSRWSKIFLTDKGLEKAKQLHKNFVATIAKRAEAVDSSIDIMHLTS</sequence>
<dbReference type="EMBL" id="PVWO01000356">
    <property type="protein sequence ID" value="PSB51509.1"/>
    <property type="molecule type" value="Genomic_DNA"/>
</dbReference>
<evidence type="ECO:0000313" key="1">
    <source>
        <dbReference type="EMBL" id="PSB51509.1"/>
    </source>
</evidence>
<keyword evidence="2" id="KW-1185">Reference proteome</keyword>
<accession>A0A2T1G2M9</accession>
<reference evidence="1 2" key="1">
    <citation type="submission" date="2018-03" db="EMBL/GenBank/DDBJ databases">
        <title>The ancient ancestry and fast evolution of plastids.</title>
        <authorList>
            <person name="Moore K.R."/>
            <person name="Magnabosco C."/>
            <person name="Momper L."/>
            <person name="Gold D.A."/>
            <person name="Bosak T."/>
            <person name="Fournier G.P."/>
        </authorList>
    </citation>
    <scope>NUCLEOTIDE SEQUENCE [LARGE SCALE GENOMIC DNA]</scope>
    <source>
        <strain evidence="1 2">CCALA 037</strain>
    </source>
</reference>
<proteinExistence type="predicted"/>
<name>A0A2T1G2M9_9CYAN</name>